<organism evidence="2 3">
    <name type="scientific">Hirundo rustica rustica</name>
    <dbReference type="NCBI Taxonomy" id="333673"/>
    <lineage>
        <taxon>Eukaryota</taxon>
        <taxon>Metazoa</taxon>
        <taxon>Chordata</taxon>
        <taxon>Craniata</taxon>
        <taxon>Vertebrata</taxon>
        <taxon>Euteleostomi</taxon>
        <taxon>Archelosauria</taxon>
        <taxon>Archosauria</taxon>
        <taxon>Dinosauria</taxon>
        <taxon>Saurischia</taxon>
        <taxon>Theropoda</taxon>
        <taxon>Coelurosauria</taxon>
        <taxon>Aves</taxon>
        <taxon>Neognathae</taxon>
        <taxon>Neoaves</taxon>
        <taxon>Telluraves</taxon>
        <taxon>Australaves</taxon>
        <taxon>Passeriformes</taxon>
        <taxon>Sylvioidea</taxon>
        <taxon>Hirundinidae</taxon>
        <taxon>Hirundo</taxon>
    </lineage>
</organism>
<gene>
    <name evidence="2" type="ORF">DUI87_05469</name>
</gene>
<sequence>MDRSQAETKRIKTSPCELALHVTAAILIRPKLLLHASIGDENPGSPNLSSSVLMDGDKIDFVVLWELEEQPDPLEFLPGNSQIPWNFYLGTARSPGISTWDQPDPLEFLPGNSQIPWNFYLGTARSPGISTWDQPDPLEFLPGNSQIPWNFDLGTTRSPGISTWDQPDPLEFLPGISQIPWNFYLGTARSPGISTGDQPDPLEFLPGNRQIPWNFYLGTARSPGISTWEQPDPLQFLPGNSQQLESLHLQNLVEVLRLENPWHCHDPVMSLQEGMFPKAVPVMQLLLAPLTGTPPNLHRNRGEVTHTPKVTPLTP</sequence>
<dbReference type="AlphaFoldDB" id="A0A3M0KWW7"/>
<evidence type="ECO:0000313" key="3">
    <source>
        <dbReference type="Proteomes" id="UP000269221"/>
    </source>
</evidence>
<dbReference type="EMBL" id="QRBI01000098">
    <property type="protein sequence ID" value="RMC17802.1"/>
    <property type="molecule type" value="Genomic_DNA"/>
</dbReference>
<reference evidence="2 3" key="1">
    <citation type="submission" date="2018-07" db="EMBL/GenBank/DDBJ databases">
        <title>A high quality draft genome assembly of the barn swallow (H. rustica rustica).</title>
        <authorList>
            <person name="Formenti G."/>
            <person name="Chiara M."/>
            <person name="Poveda L."/>
            <person name="Francoijs K.-J."/>
            <person name="Bonisoli-Alquati A."/>
            <person name="Canova L."/>
            <person name="Gianfranceschi L."/>
            <person name="Horner D.S."/>
            <person name="Saino N."/>
        </authorList>
    </citation>
    <scope>NUCLEOTIDE SEQUENCE [LARGE SCALE GENOMIC DNA]</scope>
    <source>
        <strain evidence="2">Chelidonia</strain>
        <tissue evidence="2">Blood</tissue>
    </source>
</reference>
<evidence type="ECO:0000256" key="1">
    <source>
        <dbReference type="SAM" id="MobiDB-lite"/>
    </source>
</evidence>
<accession>A0A3M0KWW7</accession>
<protein>
    <submittedName>
        <fullName evidence="2">Uncharacterized protein</fullName>
    </submittedName>
</protein>
<evidence type="ECO:0000313" key="2">
    <source>
        <dbReference type="EMBL" id="RMC17802.1"/>
    </source>
</evidence>
<keyword evidence="3" id="KW-1185">Reference proteome</keyword>
<feature type="region of interest" description="Disordered" evidence="1">
    <location>
        <begin position="293"/>
        <end position="315"/>
    </location>
</feature>
<proteinExistence type="predicted"/>
<name>A0A3M0KWW7_HIRRU</name>
<comment type="caution">
    <text evidence="2">The sequence shown here is derived from an EMBL/GenBank/DDBJ whole genome shotgun (WGS) entry which is preliminary data.</text>
</comment>
<dbReference type="Proteomes" id="UP000269221">
    <property type="component" value="Unassembled WGS sequence"/>
</dbReference>